<dbReference type="OMA" id="CVLMHWP"/>
<feature type="compositionally biased region" description="Basic and acidic residues" evidence="7">
    <location>
        <begin position="251"/>
        <end position="267"/>
    </location>
</feature>
<evidence type="ECO:0000256" key="1">
    <source>
        <dbReference type="ARBA" id="ARBA00007905"/>
    </source>
</evidence>
<keyword evidence="3" id="KW-0560">Oxidoreductase</keyword>
<protein>
    <submittedName>
        <fullName evidence="9">Putative Aldo/keto reductase</fullName>
    </submittedName>
</protein>
<dbReference type="VEuPathDB" id="TriTrypDB:LpyrH10_01_9170"/>
<feature type="binding site" evidence="5">
    <location>
        <position position="96"/>
    </location>
    <ligand>
        <name>substrate</name>
    </ligand>
</feature>
<dbReference type="Pfam" id="PF00248">
    <property type="entry name" value="Aldo_ket_red"/>
    <property type="match status" value="1"/>
</dbReference>
<accession>A0A0N0E0V1</accession>
<dbReference type="SUPFAM" id="SSF51430">
    <property type="entry name" value="NAD(P)-linked oxidoreductase"/>
    <property type="match status" value="1"/>
</dbReference>
<dbReference type="InterPro" id="IPR036812">
    <property type="entry name" value="NAD(P)_OxRdtase_dom_sf"/>
</dbReference>
<dbReference type="CDD" id="cd19071">
    <property type="entry name" value="AKR_AKR1-5-like"/>
    <property type="match status" value="1"/>
</dbReference>
<proteinExistence type="inferred from homology"/>
<evidence type="ECO:0000313" key="10">
    <source>
        <dbReference type="Proteomes" id="UP000037923"/>
    </source>
</evidence>
<dbReference type="EMBL" id="LGTL01000001">
    <property type="protein sequence ID" value="KPA86871.1"/>
    <property type="molecule type" value="Genomic_DNA"/>
</dbReference>
<feature type="region of interest" description="Disordered" evidence="7">
    <location>
        <begin position="248"/>
        <end position="268"/>
    </location>
</feature>
<evidence type="ECO:0000256" key="7">
    <source>
        <dbReference type="SAM" id="MobiDB-lite"/>
    </source>
</evidence>
<evidence type="ECO:0000256" key="4">
    <source>
        <dbReference type="PIRSR" id="PIRSR000097-1"/>
    </source>
</evidence>
<dbReference type="Proteomes" id="UP000037923">
    <property type="component" value="Unassembled WGS sequence"/>
</dbReference>
<dbReference type="GeneID" id="26901214"/>
<dbReference type="RefSeq" id="XP_015665310.1">
    <property type="nucleotide sequence ID" value="XM_015797302.1"/>
</dbReference>
<evidence type="ECO:0000259" key="8">
    <source>
        <dbReference type="Pfam" id="PF00248"/>
    </source>
</evidence>
<reference evidence="9 10" key="1">
    <citation type="submission" date="2015-07" db="EMBL/GenBank/DDBJ databases">
        <title>High-quality genome of monoxenous trypanosomatid Leptomonas pyrrhocoris.</title>
        <authorList>
            <person name="Flegontov P."/>
            <person name="Butenko A."/>
            <person name="Firsov S."/>
            <person name="Vlcek C."/>
            <person name="Logacheva M.D."/>
            <person name="Field M."/>
            <person name="Filatov D."/>
            <person name="Flegontova O."/>
            <person name="Gerasimov E."/>
            <person name="Jackson A.P."/>
            <person name="Kelly S."/>
            <person name="Opperdoes F."/>
            <person name="O'Reilly A."/>
            <person name="Votypka J."/>
            <person name="Yurchenko V."/>
            <person name="Lukes J."/>
        </authorList>
    </citation>
    <scope>NUCLEOTIDE SEQUENCE [LARGE SCALE GENOMIC DNA]</scope>
    <source>
        <strain evidence="9">H10</strain>
    </source>
</reference>
<evidence type="ECO:0000313" key="9">
    <source>
        <dbReference type="EMBL" id="KPA86871.1"/>
    </source>
</evidence>
<comment type="similarity">
    <text evidence="1">Belongs to the aldo/keto reductase family.</text>
</comment>
<sequence>MPPLGIGTYELRGDDCVQAVRSALQMGYRLIDTAAAYRNEDLVGEGIATSGVPRHDIYVVVKIAMKSMGTDAEVRRGILDSIQKLRIHYADCVLMHWPGCGGLKPEDAAGHHAARARCWRVMKALQLEGIVRHLGVSNFLPRHFPQLGCFVDHCNDHRSNERTPPTMDASHDHVAPQCSASTLYELPAVNQIELHPLCVQREVDEYCRGRHGMVLQQYSPLGKGDARLLRHPRLLDLHARFFAASATDGDETGKKRRTEEDGKDEVRTSPMYSVPDMLLMWGLAQGYCTLVRSHNVAHLRSNLAAAEDYFASLHATPTENGAERTRPVLTAAQLDALHNLRRHMGVENTEDLHLCWYSAAIA</sequence>
<dbReference type="PANTHER" id="PTHR43827">
    <property type="entry name" value="2,5-DIKETO-D-GLUCONIC ACID REDUCTASE"/>
    <property type="match status" value="1"/>
</dbReference>
<keyword evidence="2" id="KW-0521">NADP</keyword>
<evidence type="ECO:0000256" key="6">
    <source>
        <dbReference type="PIRSR" id="PIRSR000097-3"/>
    </source>
</evidence>
<organism evidence="9 10">
    <name type="scientific">Leptomonas pyrrhocoris</name>
    <name type="common">Firebug parasite</name>
    <dbReference type="NCBI Taxonomy" id="157538"/>
    <lineage>
        <taxon>Eukaryota</taxon>
        <taxon>Discoba</taxon>
        <taxon>Euglenozoa</taxon>
        <taxon>Kinetoplastea</taxon>
        <taxon>Metakinetoplastina</taxon>
        <taxon>Trypanosomatida</taxon>
        <taxon>Trypanosomatidae</taxon>
        <taxon>Leishmaniinae</taxon>
        <taxon>Leptomonas</taxon>
    </lineage>
</organism>
<keyword evidence="10" id="KW-1185">Reference proteome</keyword>
<evidence type="ECO:0000256" key="3">
    <source>
        <dbReference type="ARBA" id="ARBA00023002"/>
    </source>
</evidence>
<evidence type="ECO:0000256" key="2">
    <source>
        <dbReference type="ARBA" id="ARBA00022857"/>
    </source>
</evidence>
<feature type="site" description="Lowers pKa of active site Tyr" evidence="6">
    <location>
        <position position="62"/>
    </location>
</feature>
<dbReference type="InterPro" id="IPR023210">
    <property type="entry name" value="NADP_OxRdtase_dom"/>
</dbReference>
<dbReference type="GO" id="GO:0016616">
    <property type="term" value="F:oxidoreductase activity, acting on the CH-OH group of donors, NAD or NADP as acceptor"/>
    <property type="evidence" value="ECO:0007669"/>
    <property type="project" value="UniProtKB-ARBA"/>
</dbReference>
<name>A0A0N0E0V1_LEPPY</name>
<gene>
    <name evidence="9" type="ORF">ABB37_00917</name>
</gene>
<feature type="domain" description="NADP-dependent oxidoreductase" evidence="8">
    <location>
        <begin position="4"/>
        <end position="307"/>
    </location>
</feature>
<dbReference type="PRINTS" id="PR00069">
    <property type="entry name" value="ALDKETRDTASE"/>
</dbReference>
<dbReference type="InterPro" id="IPR020471">
    <property type="entry name" value="AKR"/>
</dbReference>
<dbReference type="InterPro" id="IPR018170">
    <property type="entry name" value="Aldo/ket_reductase_CS"/>
</dbReference>
<comment type="caution">
    <text evidence="9">The sequence shown here is derived from an EMBL/GenBank/DDBJ whole genome shotgun (WGS) entry which is preliminary data.</text>
</comment>
<dbReference type="Gene3D" id="3.20.20.100">
    <property type="entry name" value="NADP-dependent oxidoreductase domain"/>
    <property type="match status" value="1"/>
</dbReference>
<feature type="active site" description="Proton donor" evidence="4">
    <location>
        <position position="37"/>
    </location>
</feature>
<dbReference type="PANTHER" id="PTHR43827:SF3">
    <property type="entry name" value="NADP-DEPENDENT OXIDOREDUCTASE DOMAIN-CONTAINING PROTEIN"/>
    <property type="match status" value="1"/>
</dbReference>
<evidence type="ECO:0000256" key="5">
    <source>
        <dbReference type="PIRSR" id="PIRSR000097-2"/>
    </source>
</evidence>
<dbReference type="PROSITE" id="PS00062">
    <property type="entry name" value="ALDOKETO_REDUCTASE_2"/>
    <property type="match status" value="1"/>
</dbReference>
<dbReference type="AlphaFoldDB" id="A0A0N0E0V1"/>
<dbReference type="OrthoDB" id="416253at2759"/>
<dbReference type="PROSITE" id="PS00798">
    <property type="entry name" value="ALDOKETO_REDUCTASE_1"/>
    <property type="match status" value="1"/>
</dbReference>